<evidence type="ECO:0000256" key="6">
    <source>
        <dbReference type="PROSITE-ProRule" id="PRU00169"/>
    </source>
</evidence>
<dbReference type="SUPFAM" id="SSF46689">
    <property type="entry name" value="Homeodomain-like"/>
    <property type="match status" value="1"/>
</dbReference>
<organism evidence="9 10">
    <name type="scientific">Polyangium fumosum</name>
    <dbReference type="NCBI Taxonomy" id="889272"/>
    <lineage>
        <taxon>Bacteria</taxon>
        <taxon>Pseudomonadati</taxon>
        <taxon>Myxococcota</taxon>
        <taxon>Polyangia</taxon>
        <taxon>Polyangiales</taxon>
        <taxon>Polyangiaceae</taxon>
        <taxon>Polyangium</taxon>
    </lineage>
</organism>
<proteinExistence type="predicted"/>
<dbReference type="PANTHER" id="PTHR32071">
    <property type="entry name" value="TRANSCRIPTIONAL REGULATORY PROTEIN"/>
    <property type="match status" value="1"/>
</dbReference>
<dbReference type="SUPFAM" id="SSF52540">
    <property type="entry name" value="P-loop containing nucleoside triphosphate hydrolases"/>
    <property type="match status" value="1"/>
</dbReference>
<evidence type="ECO:0000256" key="1">
    <source>
        <dbReference type="ARBA" id="ARBA00022741"/>
    </source>
</evidence>
<feature type="domain" description="Response regulatory" evidence="8">
    <location>
        <begin position="9"/>
        <end position="123"/>
    </location>
</feature>
<dbReference type="Pfam" id="PF25601">
    <property type="entry name" value="AAA_lid_14"/>
    <property type="match status" value="1"/>
</dbReference>
<dbReference type="Pfam" id="PF00072">
    <property type="entry name" value="Response_reg"/>
    <property type="match status" value="1"/>
</dbReference>
<evidence type="ECO:0000256" key="4">
    <source>
        <dbReference type="ARBA" id="ARBA00023125"/>
    </source>
</evidence>
<dbReference type="GO" id="GO:0003677">
    <property type="term" value="F:DNA binding"/>
    <property type="evidence" value="ECO:0007669"/>
    <property type="project" value="UniProtKB-KW"/>
</dbReference>
<dbReference type="SUPFAM" id="SSF52172">
    <property type="entry name" value="CheY-like"/>
    <property type="match status" value="1"/>
</dbReference>
<dbReference type="Gene3D" id="3.40.50.2300">
    <property type="match status" value="1"/>
</dbReference>
<dbReference type="GO" id="GO:0006355">
    <property type="term" value="P:regulation of DNA-templated transcription"/>
    <property type="evidence" value="ECO:0007669"/>
    <property type="project" value="InterPro"/>
</dbReference>
<dbReference type="Gene3D" id="3.40.50.300">
    <property type="entry name" value="P-loop containing nucleotide triphosphate hydrolases"/>
    <property type="match status" value="1"/>
</dbReference>
<dbReference type="InterPro" id="IPR025943">
    <property type="entry name" value="Sigma_54_int_dom_ATP-bd_2"/>
</dbReference>
<dbReference type="SMART" id="SM00382">
    <property type="entry name" value="AAA"/>
    <property type="match status" value="1"/>
</dbReference>
<dbReference type="Proteomes" id="UP000309215">
    <property type="component" value="Unassembled WGS sequence"/>
</dbReference>
<dbReference type="GO" id="GO:0005524">
    <property type="term" value="F:ATP binding"/>
    <property type="evidence" value="ECO:0007669"/>
    <property type="project" value="UniProtKB-KW"/>
</dbReference>
<evidence type="ECO:0000256" key="2">
    <source>
        <dbReference type="ARBA" id="ARBA00022840"/>
    </source>
</evidence>
<dbReference type="InterPro" id="IPR027417">
    <property type="entry name" value="P-loop_NTPase"/>
</dbReference>
<protein>
    <submittedName>
        <fullName evidence="9">Sigma-54-dependent Fis family transcriptional regulator</fullName>
    </submittedName>
</protein>
<keyword evidence="1" id="KW-0547">Nucleotide-binding</keyword>
<keyword evidence="10" id="KW-1185">Reference proteome</keyword>
<dbReference type="CDD" id="cd00009">
    <property type="entry name" value="AAA"/>
    <property type="match status" value="1"/>
</dbReference>
<feature type="domain" description="Sigma-54 factor interaction" evidence="7">
    <location>
        <begin position="148"/>
        <end position="378"/>
    </location>
</feature>
<dbReference type="InterPro" id="IPR011006">
    <property type="entry name" value="CheY-like_superfamily"/>
</dbReference>
<name>A0A4U1JAJ6_9BACT</name>
<dbReference type="GO" id="GO:0000160">
    <property type="term" value="P:phosphorelay signal transduction system"/>
    <property type="evidence" value="ECO:0007669"/>
    <property type="project" value="InterPro"/>
</dbReference>
<keyword evidence="6" id="KW-0597">Phosphoprotein</keyword>
<dbReference type="InterPro" id="IPR058031">
    <property type="entry name" value="AAA_lid_NorR"/>
</dbReference>
<dbReference type="RefSeq" id="WP_136930765.1">
    <property type="nucleotide sequence ID" value="NZ_SSMQ01000020.1"/>
</dbReference>
<feature type="modified residue" description="4-aspartylphosphate" evidence="6">
    <location>
        <position position="58"/>
    </location>
</feature>
<keyword evidence="4" id="KW-0238">DNA-binding</keyword>
<reference evidence="9 10" key="1">
    <citation type="submission" date="2019-04" db="EMBL/GenBank/DDBJ databases">
        <authorList>
            <person name="Li Y."/>
            <person name="Wang J."/>
        </authorList>
    </citation>
    <scope>NUCLEOTIDE SEQUENCE [LARGE SCALE GENOMIC DNA]</scope>
    <source>
        <strain evidence="9 10">DSM 14668</strain>
    </source>
</reference>
<dbReference type="PROSITE" id="PS00676">
    <property type="entry name" value="SIGMA54_INTERACT_2"/>
    <property type="match status" value="1"/>
</dbReference>
<dbReference type="PROSITE" id="PS50110">
    <property type="entry name" value="RESPONSE_REGULATORY"/>
    <property type="match status" value="1"/>
</dbReference>
<comment type="caution">
    <text evidence="9">The sequence shown here is derived from an EMBL/GenBank/DDBJ whole genome shotgun (WGS) entry which is preliminary data.</text>
</comment>
<evidence type="ECO:0000313" key="9">
    <source>
        <dbReference type="EMBL" id="TKD06337.1"/>
    </source>
</evidence>
<dbReference type="Gene3D" id="1.10.8.60">
    <property type="match status" value="1"/>
</dbReference>
<evidence type="ECO:0000313" key="10">
    <source>
        <dbReference type="Proteomes" id="UP000309215"/>
    </source>
</evidence>
<dbReference type="PROSITE" id="PS00688">
    <property type="entry name" value="SIGMA54_INTERACT_3"/>
    <property type="match status" value="1"/>
</dbReference>
<dbReference type="InterPro" id="IPR025944">
    <property type="entry name" value="Sigma_54_int_dom_CS"/>
</dbReference>
<dbReference type="OrthoDB" id="7187989at2"/>
<dbReference type="FunFam" id="3.40.50.300:FF:000006">
    <property type="entry name" value="DNA-binding transcriptional regulator NtrC"/>
    <property type="match status" value="1"/>
</dbReference>
<gene>
    <name evidence="9" type="ORF">E8A74_20695</name>
</gene>
<accession>A0A4U1JAJ6</accession>
<evidence type="ECO:0000259" key="7">
    <source>
        <dbReference type="PROSITE" id="PS50045"/>
    </source>
</evidence>
<dbReference type="InterPro" id="IPR003593">
    <property type="entry name" value="AAA+_ATPase"/>
</dbReference>
<dbReference type="AlphaFoldDB" id="A0A4U1JAJ6"/>
<evidence type="ECO:0000259" key="8">
    <source>
        <dbReference type="PROSITE" id="PS50110"/>
    </source>
</evidence>
<evidence type="ECO:0000256" key="5">
    <source>
        <dbReference type="ARBA" id="ARBA00023163"/>
    </source>
</evidence>
<keyword evidence="3" id="KW-0805">Transcription regulation</keyword>
<dbReference type="PROSITE" id="PS50045">
    <property type="entry name" value="SIGMA54_INTERACT_4"/>
    <property type="match status" value="1"/>
</dbReference>
<dbReference type="InterPro" id="IPR001789">
    <property type="entry name" value="Sig_transdc_resp-reg_receiver"/>
</dbReference>
<keyword evidence="2" id="KW-0067">ATP-binding</keyword>
<keyword evidence="5" id="KW-0804">Transcription</keyword>
<dbReference type="EMBL" id="SSMQ01000020">
    <property type="protein sequence ID" value="TKD06337.1"/>
    <property type="molecule type" value="Genomic_DNA"/>
</dbReference>
<dbReference type="InterPro" id="IPR009057">
    <property type="entry name" value="Homeodomain-like_sf"/>
</dbReference>
<evidence type="ECO:0000256" key="3">
    <source>
        <dbReference type="ARBA" id="ARBA00023015"/>
    </source>
</evidence>
<dbReference type="InterPro" id="IPR002078">
    <property type="entry name" value="Sigma_54_int"/>
</dbReference>
<dbReference type="Gene3D" id="1.10.10.60">
    <property type="entry name" value="Homeodomain-like"/>
    <property type="match status" value="1"/>
</dbReference>
<dbReference type="Pfam" id="PF00158">
    <property type="entry name" value="Sigma54_activat"/>
    <property type="match status" value="1"/>
</dbReference>
<sequence>MPDQSHAPHVVIVDDKLEMAEMLADGLADHGISAFAVATGKQALARIEAEPVDALVTDLRMPGMDGIELLTAARRAVPDLPVLVMTAYGALETAIESIRRGAYHYLTKPFKLDELVVYLGRALDESRVRREARTLRKSLRDEATKAGIIARSPAMRAALDVLARVAPSDAPVLLMGPTGAGKGLLARYLHAESGRTRGPFVTVNCAALPDPLLESELFGHAKGAFTGATTRRLGLFAEAEGGTMFLDEIGEMAPALQAKLLDVLERRVVRPVGATKETPIDVRIVAATHRDLRRRVAEGLFREDLLYRLDVVPVHVPPLRERREDLPELAAELLAKARARHPTSRVERLSRECLLSMLDYPWPGNVRELAHAVERLVLLGREAEAQFADAALPHAATGDAQAPHFAGPVLPLRELQQRYARWALTELGSNKSRTADRLGIDVKTLAKYLADDTSD</sequence>
<dbReference type="SMART" id="SM00448">
    <property type="entry name" value="REC"/>
    <property type="match status" value="1"/>
</dbReference>